<keyword evidence="5" id="KW-0732">Signal</keyword>
<evidence type="ECO:0000313" key="8">
    <source>
        <dbReference type="Proteomes" id="UP000680866"/>
    </source>
</evidence>
<evidence type="ECO:0000256" key="2">
    <source>
        <dbReference type="ARBA" id="ARBA00022670"/>
    </source>
</evidence>
<dbReference type="PANTHER" id="PTHR47359">
    <property type="entry name" value="PEPTIDOGLYCAN DL-ENDOPEPTIDASE CWLO"/>
    <property type="match status" value="1"/>
</dbReference>
<dbReference type="InterPro" id="IPR000064">
    <property type="entry name" value="NLP_P60_dom"/>
</dbReference>
<evidence type="ECO:0000313" key="7">
    <source>
        <dbReference type="EMBL" id="BCJ65403.1"/>
    </source>
</evidence>
<evidence type="ECO:0000256" key="5">
    <source>
        <dbReference type="SAM" id="SignalP"/>
    </source>
</evidence>
<proteinExistence type="inferred from homology"/>
<evidence type="ECO:0000259" key="6">
    <source>
        <dbReference type="PROSITE" id="PS51935"/>
    </source>
</evidence>
<dbReference type="GO" id="GO:0006508">
    <property type="term" value="P:proteolysis"/>
    <property type="evidence" value="ECO:0007669"/>
    <property type="project" value="UniProtKB-KW"/>
</dbReference>
<dbReference type="KEGG" id="pry:Prubr_24240"/>
<feature type="domain" description="NlpC/P60" evidence="6">
    <location>
        <begin position="207"/>
        <end position="326"/>
    </location>
</feature>
<name>A0A810N0U4_9ACTN</name>
<evidence type="ECO:0000256" key="1">
    <source>
        <dbReference type="ARBA" id="ARBA00007074"/>
    </source>
</evidence>
<sequence length="326" mass="35196">MISRNRLPRLGARVLLALSAALAVTLLPGVPAQAQPTAAQLEAQINDKWHELEPIIEQYNKVRVELKANEKKAAELDKKIQPLMLQTEMATERIGLLATQQYKGGPSLSLNALITVGTPDSLADQLTMLRMLARHEQRQVAGVVTVKEQYETEKTSLDTVIVEQRKQDADLAAKKKKIDAEIKNLERMQAAMNVPIGPPVRIGTCPTNHPNRAVATACAQIGKPYVWGAAGPNSFDCSGLTQYAWARAGVSLPHYTGAQWNRGTAVSRADAKAGDLVFFGSDLSHVGIYLGNGVTVHAPRAGLPVQMASIDQMGKPVVGFRRVGTG</sequence>
<feature type="signal peptide" evidence="5">
    <location>
        <begin position="1"/>
        <end position="34"/>
    </location>
</feature>
<feature type="chain" id="PRO_5032834590" description="NlpC/P60 domain-containing protein" evidence="5">
    <location>
        <begin position="35"/>
        <end position="326"/>
    </location>
</feature>
<keyword evidence="3" id="KW-0378">Hydrolase</keyword>
<dbReference type="AlphaFoldDB" id="A0A810N0U4"/>
<keyword evidence="4" id="KW-0788">Thiol protease</keyword>
<comment type="similarity">
    <text evidence="1">Belongs to the peptidase C40 family.</text>
</comment>
<evidence type="ECO:0000256" key="3">
    <source>
        <dbReference type="ARBA" id="ARBA00022801"/>
    </source>
</evidence>
<dbReference type="PANTHER" id="PTHR47359:SF3">
    <property type="entry name" value="NLP_P60 DOMAIN-CONTAINING PROTEIN-RELATED"/>
    <property type="match status" value="1"/>
</dbReference>
<protein>
    <recommendedName>
        <fullName evidence="6">NlpC/P60 domain-containing protein</fullName>
    </recommendedName>
</protein>
<dbReference type="Gene3D" id="3.90.1720.10">
    <property type="entry name" value="endopeptidase domain like (from Nostoc punctiforme)"/>
    <property type="match status" value="1"/>
</dbReference>
<gene>
    <name evidence="7" type="ORF">Prubr_24240</name>
</gene>
<reference evidence="7" key="1">
    <citation type="submission" date="2020-08" db="EMBL/GenBank/DDBJ databases">
        <title>Whole genome shotgun sequence of Polymorphospora rubra NBRC 101157.</title>
        <authorList>
            <person name="Komaki H."/>
            <person name="Tamura T."/>
        </authorList>
    </citation>
    <scope>NUCLEOTIDE SEQUENCE</scope>
    <source>
        <strain evidence="7">NBRC 101157</strain>
    </source>
</reference>
<accession>A0A810N0U4</accession>
<dbReference type="PROSITE" id="PS51935">
    <property type="entry name" value="NLPC_P60"/>
    <property type="match status" value="1"/>
</dbReference>
<dbReference type="InterPro" id="IPR051794">
    <property type="entry name" value="PG_Endopeptidase_C40"/>
</dbReference>
<keyword evidence="2" id="KW-0645">Protease</keyword>
<dbReference type="InterPro" id="IPR038765">
    <property type="entry name" value="Papain-like_cys_pep_sf"/>
</dbReference>
<dbReference type="EMBL" id="AP023359">
    <property type="protein sequence ID" value="BCJ65403.1"/>
    <property type="molecule type" value="Genomic_DNA"/>
</dbReference>
<evidence type="ECO:0000256" key="4">
    <source>
        <dbReference type="ARBA" id="ARBA00022807"/>
    </source>
</evidence>
<dbReference type="Proteomes" id="UP000680866">
    <property type="component" value="Chromosome"/>
</dbReference>
<dbReference type="Gene3D" id="6.10.250.3150">
    <property type="match status" value="1"/>
</dbReference>
<keyword evidence="8" id="KW-1185">Reference proteome</keyword>
<dbReference type="SUPFAM" id="SSF54001">
    <property type="entry name" value="Cysteine proteinases"/>
    <property type="match status" value="1"/>
</dbReference>
<organism evidence="7 8">
    <name type="scientific">Polymorphospora rubra</name>
    <dbReference type="NCBI Taxonomy" id="338584"/>
    <lineage>
        <taxon>Bacteria</taxon>
        <taxon>Bacillati</taxon>
        <taxon>Actinomycetota</taxon>
        <taxon>Actinomycetes</taxon>
        <taxon>Micromonosporales</taxon>
        <taxon>Micromonosporaceae</taxon>
        <taxon>Polymorphospora</taxon>
    </lineage>
</organism>
<dbReference type="Pfam" id="PF00877">
    <property type="entry name" value="NLPC_P60"/>
    <property type="match status" value="1"/>
</dbReference>
<dbReference type="GO" id="GO:0008234">
    <property type="term" value="F:cysteine-type peptidase activity"/>
    <property type="evidence" value="ECO:0007669"/>
    <property type="project" value="UniProtKB-KW"/>
</dbReference>